<sequence>MAKLEILPKRVDVLEVNSPESVFRINIDILNEAFGVGRGIFAKAVYPDKKDSAIPRTKPGDRYIIWMPKLYGNSSEWKNVVSEDGTEIYEVAEGSRTEDWIDENTDLDVLRLVFVKDSAKSPYRFAGVFKSGKMEFCKHTYCRIASKVKIIGNPVSKIELMDDNR</sequence>
<dbReference type="InterPro" id="IPR040674">
    <property type="entry name" value="PvuRts1I-like_SRA"/>
</dbReference>
<organism evidence="2">
    <name type="scientific">Eubacterium limosum</name>
    <dbReference type="NCBI Taxonomy" id="1736"/>
    <lineage>
        <taxon>Bacteria</taxon>
        <taxon>Bacillati</taxon>
        <taxon>Bacillota</taxon>
        <taxon>Clostridia</taxon>
        <taxon>Eubacteriales</taxon>
        <taxon>Eubacteriaceae</taxon>
        <taxon>Eubacterium</taxon>
    </lineage>
</organism>
<dbReference type="EMBL" id="CACRTR010000016">
    <property type="protein sequence ID" value="VYU59307.1"/>
    <property type="molecule type" value="Genomic_DNA"/>
</dbReference>
<evidence type="ECO:0000313" key="2">
    <source>
        <dbReference type="EMBL" id="VYU59307.1"/>
    </source>
</evidence>
<name>A0A6N3G395_EUBLI</name>
<accession>A0A6N3G395</accession>
<dbReference type="AlphaFoldDB" id="A0A6N3G395"/>
<dbReference type="Pfam" id="PF18491">
    <property type="entry name" value="SRA"/>
    <property type="match status" value="1"/>
</dbReference>
<reference evidence="2" key="1">
    <citation type="submission" date="2019-11" db="EMBL/GenBank/DDBJ databases">
        <authorList>
            <person name="Feng L."/>
        </authorList>
    </citation>
    <scope>NUCLEOTIDE SEQUENCE</scope>
    <source>
        <strain evidence="2">ElimosumLFYP34</strain>
    </source>
</reference>
<gene>
    <name evidence="2" type="ORF">ELLFYP34_03705</name>
</gene>
<protein>
    <recommendedName>
        <fullName evidence="1">PvuRts1 I-like SET and RING associated domain-containing protein</fullName>
    </recommendedName>
</protein>
<feature type="domain" description="PvuRts1 I-like SET and RING associated" evidence="1">
    <location>
        <begin position="57"/>
        <end position="150"/>
    </location>
</feature>
<evidence type="ECO:0000259" key="1">
    <source>
        <dbReference type="Pfam" id="PF18491"/>
    </source>
</evidence>
<proteinExistence type="predicted"/>